<evidence type="ECO:0000313" key="3">
    <source>
        <dbReference type="EMBL" id="VIO93647.1"/>
    </source>
</evidence>
<dbReference type="Pfam" id="PF05585">
    <property type="entry name" value="DUF1758"/>
    <property type="match status" value="1"/>
</dbReference>
<reference evidence="4" key="1">
    <citation type="journal article" date="2007" name="Science">
        <title>Draft genome of the filarial nematode parasite Brugia malayi.</title>
        <authorList>
            <person name="Ghedin E."/>
            <person name="Wang S."/>
            <person name="Spiro D."/>
            <person name="Caler E."/>
            <person name="Zhao Q."/>
            <person name="Crabtree J."/>
            <person name="Allen J.E."/>
            <person name="Delcher A.L."/>
            <person name="Guiliano D.B."/>
            <person name="Miranda-Saavedra D."/>
            <person name="Angiuoli S.V."/>
            <person name="Creasy T."/>
            <person name="Amedeo P."/>
            <person name="Haas B."/>
            <person name="El-Sayed N.M."/>
            <person name="Wortman J.R."/>
            <person name="Feldblyum T."/>
            <person name="Tallon L."/>
            <person name="Schatz M."/>
            <person name="Shumway M."/>
            <person name="Koo H."/>
            <person name="Salzberg S.L."/>
            <person name="Schobel S."/>
            <person name="Pertea M."/>
            <person name="Pop M."/>
            <person name="White O."/>
            <person name="Barton G.J."/>
            <person name="Carlow C.K."/>
            <person name="Crawford M.J."/>
            <person name="Daub J."/>
            <person name="Dimmic M.W."/>
            <person name="Estes C.F."/>
            <person name="Foster J.M."/>
            <person name="Ganatra M."/>
            <person name="Gregory W.F."/>
            <person name="Johnson N.M."/>
            <person name="Jin J."/>
            <person name="Komuniecki R."/>
            <person name="Korf I."/>
            <person name="Kumar S."/>
            <person name="Laney S."/>
            <person name="Li B.W."/>
            <person name="Li W."/>
            <person name="Lindblom T.H."/>
            <person name="Lustigman S."/>
            <person name="Ma D."/>
            <person name="Maina C.V."/>
            <person name="Martin D.M."/>
            <person name="McCarter J.P."/>
            <person name="McReynolds L."/>
            <person name="Mitreva M."/>
            <person name="Nutman T.B."/>
            <person name="Parkinson J."/>
            <person name="Peregrin-Alvarez J.M."/>
            <person name="Poole C."/>
            <person name="Ren Q."/>
            <person name="Saunders L."/>
            <person name="Sluder A.E."/>
            <person name="Smith K."/>
            <person name="Stanke M."/>
            <person name="Unnasch T.R."/>
            <person name="Ware J."/>
            <person name="Wei A.D."/>
            <person name="Weil G."/>
            <person name="Williams D.J."/>
            <person name="Zhang Y."/>
            <person name="Williams S.A."/>
            <person name="Fraser-Liggett C."/>
            <person name="Slatko B."/>
            <person name="Blaxter M.L."/>
            <person name="Scott A.L."/>
        </authorList>
    </citation>
    <scope>NUCLEOTIDE SEQUENCE</scope>
    <source>
        <strain evidence="4">FR3</strain>
    </source>
</reference>
<dbReference type="EMBL" id="CAAKNF010000193">
    <property type="protein sequence ID" value="VIO93647.1"/>
    <property type="molecule type" value="Genomic_DNA"/>
</dbReference>
<dbReference type="GO" id="GO:0008270">
    <property type="term" value="F:zinc ion binding"/>
    <property type="evidence" value="ECO:0007669"/>
    <property type="project" value="InterPro"/>
</dbReference>
<name>A0A4E9F9X5_BRUMA</name>
<dbReference type="SMART" id="SM00343">
    <property type="entry name" value="ZnF_C2HC"/>
    <property type="match status" value="2"/>
</dbReference>
<accession>A0A4E9F9X5</accession>
<feature type="domain" description="CCHC-type" evidence="2">
    <location>
        <begin position="424"/>
        <end position="439"/>
    </location>
</feature>
<gene>
    <name evidence="3 5" type="primary">Bm17497</name>
    <name evidence="3" type="ORF">BM_BM17497</name>
</gene>
<dbReference type="Proteomes" id="UP000006672">
    <property type="component" value="Unassembled WGS sequence"/>
</dbReference>
<dbReference type="GO" id="GO:0003676">
    <property type="term" value="F:nucleic acid binding"/>
    <property type="evidence" value="ECO:0007669"/>
    <property type="project" value="InterPro"/>
</dbReference>
<dbReference type="KEGG" id="bmy:BM_BM17497"/>
<dbReference type="InterPro" id="IPR008737">
    <property type="entry name" value="DUF1758"/>
</dbReference>
<dbReference type="PANTHER" id="PTHR47331:SF5">
    <property type="entry name" value="RIBONUCLEASE H"/>
    <property type="match status" value="1"/>
</dbReference>
<reference evidence="5" key="3">
    <citation type="submission" date="2019-12" db="UniProtKB">
        <authorList>
            <consortium name="WormBaseParasite"/>
        </authorList>
    </citation>
    <scope>IDENTIFICATION</scope>
</reference>
<evidence type="ECO:0000313" key="5">
    <source>
        <dbReference type="WBParaSite" id="Bm17497.1"/>
    </source>
</evidence>
<dbReference type="InterPro" id="IPR001878">
    <property type="entry name" value="Znf_CCHC"/>
</dbReference>
<dbReference type="STRING" id="6279.A0A5S6PDI1"/>
<feature type="region of interest" description="Disordered" evidence="1">
    <location>
        <begin position="334"/>
        <end position="357"/>
    </location>
</feature>
<organism evidence="3">
    <name type="scientific">Brugia malayi</name>
    <name type="common">Filarial nematode worm</name>
    <dbReference type="NCBI Taxonomy" id="6279"/>
    <lineage>
        <taxon>Eukaryota</taxon>
        <taxon>Metazoa</taxon>
        <taxon>Ecdysozoa</taxon>
        <taxon>Nematoda</taxon>
        <taxon>Chromadorea</taxon>
        <taxon>Rhabditida</taxon>
        <taxon>Spirurina</taxon>
        <taxon>Spiruromorpha</taxon>
        <taxon>Filarioidea</taxon>
        <taxon>Onchocercidae</taxon>
        <taxon>Brugia</taxon>
    </lineage>
</organism>
<evidence type="ECO:0000256" key="1">
    <source>
        <dbReference type="SAM" id="MobiDB-lite"/>
    </source>
</evidence>
<dbReference type="Pfam" id="PF03564">
    <property type="entry name" value="DUF1759"/>
    <property type="match status" value="1"/>
</dbReference>
<proteinExistence type="predicted"/>
<evidence type="ECO:0000259" key="2">
    <source>
        <dbReference type="SMART" id="SM00343"/>
    </source>
</evidence>
<protein>
    <submittedName>
        <fullName evidence="5">CCHC-type domain-containing protein</fullName>
    </submittedName>
</protein>
<dbReference type="WBParaSite" id="Bm17497.1">
    <property type="protein sequence ID" value="Bm17497.1"/>
    <property type="gene ID" value="WBGene00268640"/>
</dbReference>
<dbReference type="InterPro" id="IPR005312">
    <property type="entry name" value="DUF1759"/>
</dbReference>
<dbReference type="OrthoDB" id="5869984at2759"/>
<dbReference type="GeneID" id="6095746"/>
<reference evidence="3" key="2">
    <citation type="submission" date="2019-04" db="EMBL/GenBank/DDBJ databases">
        <authorList>
            <person name="Howe K."/>
            <person name="Paulini M."/>
            <person name="Williams G."/>
        </authorList>
    </citation>
    <scope>NUCLEOTIDE SEQUENCE [LARGE SCALE GENOMIC DNA]</scope>
    <source>
        <strain evidence="3">FR3</strain>
    </source>
</reference>
<dbReference type="RefSeq" id="XP_042934434.1">
    <property type="nucleotide sequence ID" value="XM_043078500.1"/>
</dbReference>
<sequence>MSSIIIRTADQTKRRLCEVLNEIKRLNLDSVDQMTTTDETIRLHQERRRITQEKIMHIQIYIEALESVNTEWKQFIQQISVSTKRKEEEDRYLQINDDESGITNLILQAKQTVVILKMYQNDSEFILQRLNQSMVREETTQPKEPTQAGKYPTVNLPQLPLPTFSGNPRRWREFWNSFDTAIHQQAIPDIHKLNYLITCLKGDALQAIRGYDITPENYSVVRNVLVEKFGQPYAIKRALFTELYSIRKNDREWKATLEAIERTLRQLEAIGENLEQSGIEIAVEGKLPTWILEQVYRRKRQESWSVTKLRNFLTELASVNEEVVQSQSLWFKGNKENQSPIKGKPRPRHNPNETSALTTSVPEKPIIKALSRPCALCNKNHWDEECQIYPTLKQRLERLKKLNACLNCFKIGHMAARCKNKKRNCFHCKGQHNSALCPNKFKEMPNKPEDPDSTTTTNIIVEKEKKRDKRILLLCKQINVFNPTNPNTQQRALALFDVGSQLSFVSKNLAKQLMLNETDEGKLNIASFGKKDPNTHLTTRIEIGIKIGKDRTVLLEANTVDYLTNKLQVVNLSESDIRSLKGSPTIDFHSEWKQPDILIGANHFFQFINFDKAENLQSGFTLLHTKVGPILAGSGYTKKISPNSRMSSQIVYAANTINVPDLDQFWKLELIGIQDKPEINDDEEALKQFKQTIRKSDGRYQVAWPWKDTSSKLSDNFELCLGRLQSLIKRLHRNQHLLTTYNETINEQLRSNVIERITPRQRSE</sequence>
<feature type="domain" description="CCHC-type" evidence="2">
    <location>
        <begin position="404"/>
        <end position="420"/>
    </location>
</feature>
<dbReference type="AlphaFoldDB" id="A0A4E9F9X5"/>
<accession>A0A5S6PDI1</accession>
<dbReference type="CTD" id="6095746"/>
<keyword evidence="4" id="KW-1185">Reference proteome</keyword>
<evidence type="ECO:0000313" key="4">
    <source>
        <dbReference type="Proteomes" id="UP000006672"/>
    </source>
</evidence>
<dbReference type="PANTHER" id="PTHR47331">
    <property type="entry name" value="PHD-TYPE DOMAIN-CONTAINING PROTEIN"/>
    <property type="match status" value="1"/>
</dbReference>